<comment type="caution">
    <text evidence="3">The sequence shown here is derived from an EMBL/GenBank/DDBJ whole genome shotgun (WGS) entry which is preliminary data.</text>
</comment>
<gene>
    <name evidence="3" type="ORF">IPH26_18885</name>
</gene>
<organism evidence="3 4">
    <name type="scientific">Candidatus Methylophosphatis roskildensis</name>
    <dbReference type="NCBI Taxonomy" id="2899263"/>
    <lineage>
        <taxon>Bacteria</taxon>
        <taxon>Pseudomonadati</taxon>
        <taxon>Pseudomonadota</taxon>
        <taxon>Betaproteobacteria</taxon>
        <taxon>Nitrosomonadales</taxon>
        <taxon>Sterolibacteriaceae</taxon>
        <taxon>Candidatus Methylophosphatis</taxon>
    </lineage>
</organism>
<dbReference type="SUPFAM" id="SSF52402">
    <property type="entry name" value="Adenine nucleotide alpha hydrolases-like"/>
    <property type="match status" value="2"/>
</dbReference>
<evidence type="ECO:0000313" key="4">
    <source>
        <dbReference type="Proteomes" id="UP000807785"/>
    </source>
</evidence>
<sequence length="297" mass="32582">MSRIAHIVAATDFSPRAELAVKRAATLAQQHEATLHLLQVMLKLQWQMFGRALVDHPLVTEGRLYESARARLKNLAEALAGSYAIALQHHVSIGRPHEKIAEYARSHVVDLTVLGSHGENFVLDPFIGTTALKFVRMGTSPALIVDTEATGAYGNVLVAVDFSDVSRAAVEAALRIGSQGSIRVLHVYEVEFEEKMRFAGVEDGVIQRYRDAAAREARRMMDAFLAGKDLRDRVSPIIKRGAPALTILDQAQALHGDLIVMGKRGRTELNEVLLGSVTKHVLQETDRDLLLVGHFAA</sequence>
<dbReference type="PANTHER" id="PTHR46268">
    <property type="entry name" value="STRESS RESPONSE PROTEIN NHAX"/>
    <property type="match status" value="1"/>
</dbReference>
<dbReference type="Gene3D" id="3.40.50.620">
    <property type="entry name" value="HUPs"/>
    <property type="match status" value="2"/>
</dbReference>
<dbReference type="CDD" id="cd00293">
    <property type="entry name" value="USP-like"/>
    <property type="match status" value="2"/>
</dbReference>
<protein>
    <submittedName>
        <fullName evidence="3">Universal stress protein</fullName>
    </submittedName>
</protein>
<dbReference type="Pfam" id="PF00582">
    <property type="entry name" value="Usp"/>
    <property type="match status" value="2"/>
</dbReference>
<dbReference type="PRINTS" id="PR01438">
    <property type="entry name" value="UNVRSLSTRESS"/>
</dbReference>
<reference evidence="3" key="1">
    <citation type="submission" date="2020-10" db="EMBL/GenBank/DDBJ databases">
        <title>Connecting structure to function with the recovery of over 1000 high-quality activated sludge metagenome-assembled genomes encoding full-length rRNA genes using long-read sequencing.</title>
        <authorList>
            <person name="Singleton C.M."/>
            <person name="Petriglieri F."/>
            <person name="Kristensen J.M."/>
            <person name="Kirkegaard R.H."/>
            <person name="Michaelsen T.Y."/>
            <person name="Andersen M.H."/>
            <person name="Karst S.M."/>
            <person name="Dueholm M.S."/>
            <person name="Nielsen P.H."/>
            <person name="Albertsen M."/>
        </authorList>
    </citation>
    <scope>NUCLEOTIDE SEQUENCE</scope>
    <source>
        <strain evidence="3">Bjer_18-Q3-R1-45_BAT3C.347</strain>
    </source>
</reference>
<dbReference type="InterPro" id="IPR006016">
    <property type="entry name" value="UspA"/>
</dbReference>
<feature type="domain" description="UspA" evidence="2">
    <location>
        <begin position="153"/>
        <end position="292"/>
    </location>
</feature>
<evidence type="ECO:0000256" key="1">
    <source>
        <dbReference type="ARBA" id="ARBA00008791"/>
    </source>
</evidence>
<dbReference type="Proteomes" id="UP000807785">
    <property type="component" value="Unassembled WGS sequence"/>
</dbReference>
<dbReference type="InterPro" id="IPR006015">
    <property type="entry name" value="Universal_stress_UspA"/>
</dbReference>
<proteinExistence type="inferred from homology"/>
<evidence type="ECO:0000259" key="2">
    <source>
        <dbReference type="Pfam" id="PF00582"/>
    </source>
</evidence>
<accession>A0A9D7HM72</accession>
<dbReference type="AlphaFoldDB" id="A0A9D7HM72"/>
<dbReference type="EMBL" id="JADJEV010000005">
    <property type="protein sequence ID" value="MBK6974902.1"/>
    <property type="molecule type" value="Genomic_DNA"/>
</dbReference>
<dbReference type="InterPro" id="IPR014729">
    <property type="entry name" value="Rossmann-like_a/b/a_fold"/>
</dbReference>
<dbReference type="PANTHER" id="PTHR46268:SF6">
    <property type="entry name" value="UNIVERSAL STRESS PROTEIN UP12"/>
    <property type="match status" value="1"/>
</dbReference>
<feature type="domain" description="UspA" evidence="2">
    <location>
        <begin position="6"/>
        <end position="145"/>
    </location>
</feature>
<evidence type="ECO:0000313" key="3">
    <source>
        <dbReference type="EMBL" id="MBK6974902.1"/>
    </source>
</evidence>
<name>A0A9D7HM72_9PROT</name>
<comment type="similarity">
    <text evidence="1">Belongs to the universal stress protein A family.</text>
</comment>